<organism evidence="1 2">
    <name type="scientific">Devosia pacifica</name>
    <dbReference type="NCBI Taxonomy" id="1335967"/>
    <lineage>
        <taxon>Bacteria</taxon>
        <taxon>Pseudomonadati</taxon>
        <taxon>Pseudomonadota</taxon>
        <taxon>Alphaproteobacteria</taxon>
        <taxon>Hyphomicrobiales</taxon>
        <taxon>Devosiaceae</taxon>
        <taxon>Devosia</taxon>
    </lineage>
</organism>
<protein>
    <submittedName>
        <fullName evidence="1">Uncharacterized protein</fullName>
    </submittedName>
</protein>
<evidence type="ECO:0000313" key="1">
    <source>
        <dbReference type="EMBL" id="GHA19627.1"/>
    </source>
</evidence>
<dbReference type="EMBL" id="BMZE01000001">
    <property type="protein sequence ID" value="GHA19627.1"/>
    <property type="molecule type" value="Genomic_DNA"/>
</dbReference>
<proteinExistence type="predicted"/>
<reference evidence="1" key="1">
    <citation type="journal article" date="2014" name="Int. J. Syst. Evol. Microbiol.">
        <title>Complete genome sequence of Corynebacterium casei LMG S-19264T (=DSM 44701T), isolated from a smear-ripened cheese.</title>
        <authorList>
            <consortium name="US DOE Joint Genome Institute (JGI-PGF)"/>
            <person name="Walter F."/>
            <person name="Albersmeier A."/>
            <person name="Kalinowski J."/>
            <person name="Ruckert C."/>
        </authorList>
    </citation>
    <scope>NUCLEOTIDE SEQUENCE</scope>
    <source>
        <strain evidence="1">KCTC 32437</strain>
    </source>
</reference>
<dbReference type="RefSeq" id="WP_189424565.1">
    <property type="nucleotide sequence ID" value="NZ_BMZE01000001.1"/>
</dbReference>
<name>A0A918S1M6_9HYPH</name>
<dbReference type="AlphaFoldDB" id="A0A918S1M6"/>
<accession>A0A918S1M6</accession>
<dbReference type="Proteomes" id="UP000646579">
    <property type="component" value="Unassembled WGS sequence"/>
</dbReference>
<gene>
    <name evidence="1" type="ORF">GCM10007989_14030</name>
</gene>
<sequence>MDRLALSRQVVATWETMGGPTESEGNLRMIGNEVEILRAFGREHPDRSAEADQLVSRYTALADKISARLHIEAHPAATPYRAPDQS</sequence>
<comment type="caution">
    <text evidence="1">The sequence shown here is derived from an EMBL/GenBank/DDBJ whole genome shotgun (WGS) entry which is preliminary data.</text>
</comment>
<evidence type="ECO:0000313" key="2">
    <source>
        <dbReference type="Proteomes" id="UP000646579"/>
    </source>
</evidence>
<reference evidence="1" key="2">
    <citation type="submission" date="2020-09" db="EMBL/GenBank/DDBJ databases">
        <authorList>
            <person name="Sun Q."/>
            <person name="Kim S."/>
        </authorList>
    </citation>
    <scope>NUCLEOTIDE SEQUENCE</scope>
    <source>
        <strain evidence="1">KCTC 32437</strain>
    </source>
</reference>
<keyword evidence="2" id="KW-1185">Reference proteome</keyword>